<accession>A0A645I309</accession>
<dbReference type="EMBL" id="VSSQ01100776">
    <property type="protein sequence ID" value="MPN42794.1"/>
    <property type="molecule type" value="Genomic_DNA"/>
</dbReference>
<protein>
    <recommendedName>
        <fullName evidence="2">Periplasmic binding protein domain-containing protein</fullName>
    </recommendedName>
</protein>
<evidence type="ECO:0008006" key="2">
    <source>
        <dbReference type="Google" id="ProtNLM"/>
    </source>
</evidence>
<gene>
    <name evidence="1" type="ORF">SDC9_190352</name>
</gene>
<proteinExistence type="predicted"/>
<organism evidence="1">
    <name type="scientific">bioreactor metagenome</name>
    <dbReference type="NCBI Taxonomy" id="1076179"/>
    <lineage>
        <taxon>unclassified sequences</taxon>
        <taxon>metagenomes</taxon>
        <taxon>ecological metagenomes</taxon>
    </lineage>
</organism>
<comment type="caution">
    <text evidence="1">The sequence shown here is derived from an EMBL/GenBank/DDBJ whole genome shotgun (WGS) entry which is preliminary data.</text>
</comment>
<dbReference type="AlphaFoldDB" id="A0A645I309"/>
<name>A0A645I309_9ZZZZ</name>
<evidence type="ECO:0000313" key="1">
    <source>
        <dbReference type="EMBL" id="MPN42794.1"/>
    </source>
</evidence>
<reference evidence="1" key="1">
    <citation type="submission" date="2019-08" db="EMBL/GenBank/DDBJ databases">
        <authorList>
            <person name="Kucharzyk K."/>
            <person name="Murdoch R.W."/>
            <person name="Higgins S."/>
            <person name="Loffler F."/>
        </authorList>
    </citation>
    <scope>NUCLEOTIDE SEQUENCE</scope>
</reference>
<sequence length="94" mass="10449">MIGGDNRGFFLKWWANEAPAGYDTLSVSANPWDGATAVYVAADVLSGKYDVPHNMIHPIGVITKDDVQQYKDVADEAIATPTYDRDWVRANLYK</sequence>